<evidence type="ECO:0000259" key="4">
    <source>
        <dbReference type="Pfam" id="PF02902"/>
    </source>
</evidence>
<dbReference type="OrthoDB" id="5876410at2759"/>
<comment type="similarity">
    <text evidence="1">Belongs to the peptidase C48 family.</text>
</comment>
<dbReference type="GO" id="GO:0006508">
    <property type="term" value="P:proteolysis"/>
    <property type="evidence" value="ECO:0007669"/>
    <property type="project" value="UniProtKB-KW"/>
</dbReference>
<evidence type="ECO:0000313" key="5">
    <source>
        <dbReference type="EMBL" id="VDP33375.1"/>
    </source>
</evidence>
<dbReference type="InterPro" id="IPR003653">
    <property type="entry name" value="Peptidase_C48_C"/>
</dbReference>
<keyword evidence="3" id="KW-0378">Hydrolase</keyword>
<evidence type="ECO:0000256" key="3">
    <source>
        <dbReference type="ARBA" id="ARBA00022801"/>
    </source>
</evidence>
<dbReference type="GO" id="GO:0008234">
    <property type="term" value="F:cysteine-type peptidase activity"/>
    <property type="evidence" value="ECO:0007669"/>
    <property type="project" value="InterPro"/>
</dbReference>
<evidence type="ECO:0000256" key="1">
    <source>
        <dbReference type="ARBA" id="ARBA00005234"/>
    </source>
</evidence>
<dbReference type="Pfam" id="PF02902">
    <property type="entry name" value="Peptidase_C48"/>
    <property type="match status" value="1"/>
</dbReference>
<reference evidence="5" key="1">
    <citation type="submission" date="2018-11" db="EMBL/GenBank/DDBJ databases">
        <authorList>
            <consortium name="Pathogen Informatics"/>
        </authorList>
    </citation>
    <scope>NUCLEOTIDE SEQUENCE [LARGE SCALE GENOMIC DNA]</scope>
</reference>
<sequence>MKPRCQLPPTRLPQEFGRYLACCVTLELSHESNYLQDSIGIYIYDAATFTVRTSICRFRLVRMEQMPAQNNTYDCGFYMAVFAEMFTKRTDWRDLKNC</sequence>
<dbReference type="EMBL" id="UZAH01034119">
    <property type="protein sequence ID" value="VDP33375.1"/>
    <property type="molecule type" value="Genomic_DNA"/>
</dbReference>
<name>A0A3P8DNQ9_HELPZ</name>
<dbReference type="SUPFAM" id="SSF54001">
    <property type="entry name" value="Cysteine proteinases"/>
    <property type="match status" value="1"/>
</dbReference>
<accession>A0A3P8DNQ9</accession>
<feature type="domain" description="Ubiquitin-like protease family profile" evidence="4">
    <location>
        <begin position="38"/>
        <end position="91"/>
    </location>
</feature>
<organism evidence="5">
    <name type="scientific">Heligmosomoides polygyrus</name>
    <name type="common">Parasitic roundworm</name>
    <dbReference type="NCBI Taxonomy" id="6339"/>
    <lineage>
        <taxon>Eukaryota</taxon>
        <taxon>Metazoa</taxon>
        <taxon>Ecdysozoa</taxon>
        <taxon>Nematoda</taxon>
        <taxon>Chromadorea</taxon>
        <taxon>Rhabditida</taxon>
        <taxon>Rhabditina</taxon>
        <taxon>Rhabditomorpha</taxon>
        <taxon>Strongyloidea</taxon>
        <taxon>Heligmosomidae</taxon>
        <taxon>Heligmosomoides</taxon>
    </lineage>
</organism>
<keyword evidence="2" id="KW-0645">Protease</keyword>
<gene>
    <name evidence="5" type="ORF">HPBE_LOCUS22562</name>
</gene>
<dbReference type="AlphaFoldDB" id="A0A3P8DNQ9"/>
<protein>
    <recommendedName>
        <fullName evidence="4">Ubiquitin-like protease family profile domain-containing protein</fullName>
    </recommendedName>
</protein>
<evidence type="ECO:0000256" key="2">
    <source>
        <dbReference type="ARBA" id="ARBA00022670"/>
    </source>
</evidence>
<dbReference type="Gene3D" id="1.10.418.20">
    <property type="match status" value="1"/>
</dbReference>
<proteinExistence type="inferred from homology"/>
<dbReference type="InterPro" id="IPR038765">
    <property type="entry name" value="Papain-like_cys_pep_sf"/>
</dbReference>